<evidence type="ECO:0000256" key="8">
    <source>
        <dbReference type="ARBA" id="ARBA00023136"/>
    </source>
</evidence>
<dbReference type="OrthoDB" id="409586at2759"/>
<evidence type="ECO:0000256" key="2">
    <source>
        <dbReference type="ARBA" id="ARBA00006375"/>
    </source>
</evidence>
<evidence type="ECO:0000256" key="4">
    <source>
        <dbReference type="ARBA" id="ARBA00022692"/>
    </source>
</evidence>
<dbReference type="InterPro" id="IPR050567">
    <property type="entry name" value="Mitochondrial_Carrier"/>
</dbReference>
<comment type="subcellular location">
    <subcellularLocation>
        <location evidence="1">Mitochondrion membrane</location>
        <topology evidence="1">Multi-pass membrane protein</topology>
    </subcellularLocation>
</comment>
<dbReference type="InParanoid" id="A0A078AI48"/>
<keyword evidence="7" id="KW-0496">Mitochondrion</keyword>
<reference evidence="11 12" key="1">
    <citation type="submission" date="2014-06" db="EMBL/GenBank/DDBJ databases">
        <authorList>
            <person name="Swart Estienne"/>
        </authorList>
    </citation>
    <scope>NUCLEOTIDE SEQUENCE [LARGE SCALE GENOMIC DNA]</scope>
    <source>
        <strain evidence="11 12">130c</strain>
    </source>
</reference>
<dbReference type="SUPFAM" id="SSF103506">
    <property type="entry name" value="Mitochondrial carrier"/>
    <property type="match status" value="1"/>
</dbReference>
<evidence type="ECO:0000256" key="1">
    <source>
        <dbReference type="ARBA" id="ARBA00004225"/>
    </source>
</evidence>
<dbReference type="AlphaFoldDB" id="A0A078AI48"/>
<organism evidence="11 12">
    <name type="scientific">Stylonychia lemnae</name>
    <name type="common">Ciliate</name>
    <dbReference type="NCBI Taxonomy" id="5949"/>
    <lineage>
        <taxon>Eukaryota</taxon>
        <taxon>Sar</taxon>
        <taxon>Alveolata</taxon>
        <taxon>Ciliophora</taxon>
        <taxon>Intramacronucleata</taxon>
        <taxon>Spirotrichea</taxon>
        <taxon>Stichotrichia</taxon>
        <taxon>Sporadotrichida</taxon>
        <taxon>Oxytrichidae</taxon>
        <taxon>Stylonychinae</taxon>
        <taxon>Stylonychia</taxon>
    </lineage>
</organism>
<evidence type="ECO:0000313" key="11">
    <source>
        <dbReference type="EMBL" id="CDW80478.1"/>
    </source>
</evidence>
<name>A0A078AI48_STYLE</name>
<dbReference type="PANTHER" id="PTHR45624">
    <property type="entry name" value="MITOCHONDRIAL BASIC AMINO ACIDS TRANSPORTER-RELATED"/>
    <property type="match status" value="1"/>
</dbReference>
<dbReference type="GO" id="GO:0022857">
    <property type="term" value="F:transmembrane transporter activity"/>
    <property type="evidence" value="ECO:0007669"/>
    <property type="project" value="TreeGrafter"/>
</dbReference>
<feature type="repeat" description="Solcar" evidence="9">
    <location>
        <begin position="68"/>
        <end position="152"/>
    </location>
</feature>
<evidence type="ECO:0000256" key="10">
    <source>
        <dbReference type="RuleBase" id="RU000488"/>
    </source>
</evidence>
<keyword evidence="6" id="KW-1133">Transmembrane helix</keyword>
<dbReference type="GO" id="GO:0031966">
    <property type="term" value="C:mitochondrial membrane"/>
    <property type="evidence" value="ECO:0007669"/>
    <property type="project" value="UniProtKB-SubCell"/>
</dbReference>
<dbReference type="Proteomes" id="UP000039865">
    <property type="component" value="Unassembled WGS sequence"/>
</dbReference>
<protein>
    <submittedName>
        <fullName evidence="11">Uncharacterized protein</fullName>
    </submittedName>
</protein>
<dbReference type="Gene3D" id="1.50.40.10">
    <property type="entry name" value="Mitochondrial carrier domain"/>
    <property type="match status" value="1"/>
</dbReference>
<evidence type="ECO:0000256" key="6">
    <source>
        <dbReference type="ARBA" id="ARBA00022989"/>
    </source>
</evidence>
<dbReference type="OMA" id="QISLCKF"/>
<evidence type="ECO:0000256" key="3">
    <source>
        <dbReference type="ARBA" id="ARBA00022448"/>
    </source>
</evidence>
<accession>A0A078AI48</accession>
<evidence type="ECO:0000256" key="7">
    <source>
        <dbReference type="ARBA" id="ARBA00023128"/>
    </source>
</evidence>
<dbReference type="InterPro" id="IPR023395">
    <property type="entry name" value="MCP_dom_sf"/>
</dbReference>
<evidence type="ECO:0000256" key="5">
    <source>
        <dbReference type="ARBA" id="ARBA00022737"/>
    </source>
</evidence>
<feature type="repeat" description="Solcar" evidence="9">
    <location>
        <begin position="171"/>
        <end position="256"/>
    </location>
</feature>
<dbReference type="Pfam" id="PF00153">
    <property type="entry name" value="Mito_carr"/>
    <property type="match status" value="2"/>
</dbReference>
<dbReference type="EMBL" id="CCKQ01009014">
    <property type="protein sequence ID" value="CDW80478.1"/>
    <property type="molecule type" value="Genomic_DNA"/>
</dbReference>
<comment type="similarity">
    <text evidence="2 10">Belongs to the mitochondrial carrier (TC 2.A.29) family.</text>
</comment>
<keyword evidence="5" id="KW-0677">Repeat</keyword>
<proteinExistence type="inferred from homology"/>
<sequence length="260" mass="30251">MEELQSAQREKHSSQAYYVQLFPQISLCKFIFKYDRSEFRCQPSNQALQRIFTINELIKRKLSVFGLDEANKSLISGSVSGALGMVFYVPVEILKCRAQIMKDQYMTMRQLLPIIVKNEGVSALYRGFWVNCLRDVPGWGVYFYLYEFLKAFSKKTRDILYPNTDYDRAGNDWLININAGGLAGVLSWLVLFPFDVVKTHIQLSREKVAPKMGYVFKNQYRLHGYKYFFKGLSPTLIRAYPVNAITLSSFDYINKHFNKD</sequence>
<evidence type="ECO:0000256" key="9">
    <source>
        <dbReference type="PROSITE-ProRule" id="PRU00282"/>
    </source>
</evidence>
<evidence type="ECO:0000313" key="12">
    <source>
        <dbReference type="Proteomes" id="UP000039865"/>
    </source>
</evidence>
<dbReference type="PROSITE" id="PS50920">
    <property type="entry name" value="SOLCAR"/>
    <property type="match status" value="2"/>
</dbReference>
<gene>
    <name evidence="11" type="primary">Contig12121.g12957</name>
    <name evidence="11" type="ORF">STYLEM_9477</name>
</gene>
<keyword evidence="3 10" id="KW-0813">Transport</keyword>
<dbReference type="PANTHER" id="PTHR45624:SF10">
    <property type="entry name" value="SLC (SOLUTE CARRIER) HOMOLOG"/>
    <property type="match status" value="1"/>
</dbReference>
<keyword evidence="4 9" id="KW-0812">Transmembrane</keyword>
<keyword evidence="8 9" id="KW-0472">Membrane</keyword>
<dbReference type="InterPro" id="IPR018108">
    <property type="entry name" value="MCP_transmembrane"/>
</dbReference>
<keyword evidence="12" id="KW-1185">Reference proteome</keyword>